<dbReference type="Proteomes" id="UP001515480">
    <property type="component" value="Unassembled WGS sequence"/>
</dbReference>
<evidence type="ECO:0000256" key="1">
    <source>
        <dbReference type="SAM" id="MobiDB-lite"/>
    </source>
</evidence>
<name>A0AB34JE49_PRYPA</name>
<organism evidence="2 3">
    <name type="scientific">Prymnesium parvum</name>
    <name type="common">Toxic golden alga</name>
    <dbReference type="NCBI Taxonomy" id="97485"/>
    <lineage>
        <taxon>Eukaryota</taxon>
        <taxon>Haptista</taxon>
        <taxon>Haptophyta</taxon>
        <taxon>Prymnesiophyceae</taxon>
        <taxon>Prymnesiales</taxon>
        <taxon>Prymnesiaceae</taxon>
        <taxon>Prymnesium</taxon>
    </lineage>
</organism>
<evidence type="ECO:0000313" key="3">
    <source>
        <dbReference type="Proteomes" id="UP001515480"/>
    </source>
</evidence>
<feature type="region of interest" description="Disordered" evidence="1">
    <location>
        <begin position="140"/>
        <end position="170"/>
    </location>
</feature>
<protein>
    <submittedName>
        <fullName evidence="2">Uncharacterized protein</fullName>
    </submittedName>
</protein>
<gene>
    <name evidence="2" type="ORF">AB1Y20_023313</name>
</gene>
<accession>A0AB34JE49</accession>
<sequence length="300" mass="31590">MAKEDVVLAAISALHTLCSDLEGGAAAVSKSHEASLLAACDRTIELLLQPPKSPLTPSKLTARMREVQAMSLMGSAAAEHGTGSSTPLGDLSRSVSPLDVRAVGEAIQSPEFALRRTAQLSSLELPPPPTLIQSRFHTTPELSGFSAGNLTDSSSGSPRSRKTSPAPVRIRRAASAGRIRNRAAFNPDPEAVDPDLVPRDVMEALARSREGVAASPRAAAMDHLDDSHTPGGGSEPARPRRVKSSASVSRLRQHQQMAMLYDQQQQSPESPLSPDGSFSSATSSLSFSLNPKLPLPNAGR</sequence>
<dbReference type="EMBL" id="JBGBPQ010000009">
    <property type="protein sequence ID" value="KAL1519806.1"/>
    <property type="molecule type" value="Genomic_DNA"/>
</dbReference>
<dbReference type="AlphaFoldDB" id="A0AB34JE49"/>
<feature type="compositionally biased region" description="Polar residues" evidence="1">
    <location>
        <begin position="140"/>
        <end position="152"/>
    </location>
</feature>
<feature type="compositionally biased region" description="Low complexity" evidence="1">
    <location>
        <begin position="254"/>
        <end position="289"/>
    </location>
</feature>
<evidence type="ECO:0000313" key="2">
    <source>
        <dbReference type="EMBL" id="KAL1519806.1"/>
    </source>
</evidence>
<feature type="region of interest" description="Disordered" evidence="1">
    <location>
        <begin position="208"/>
        <end position="300"/>
    </location>
</feature>
<keyword evidence="3" id="KW-1185">Reference proteome</keyword>
<comment type="caution">
    <text evidence="2">The sequence shown here is derived from an EMBL/GenBank/DDBJ whole genome shotgun (WGS) entry which is preliminary data.</text>
</comment>
<proteinExistence type="predicted"/>
<reference evidence="2 3" key="1">
    <citation type="journal article" date="2024" name="Science">
        <title>Giant polyketide synthase enzymes in the biosynthesis of giant marine polyether toxins.</title>
        <authorList>
            <person name="Fallon T.R."/>
            <person name="Shende V.V."/>
            <person name="Wierzbicki I.H."/>
            <person name="Pendleton A.L."/>
            <person name="Watervoot N.F."/>
            <person name="Auber R.P."/>
            <person name="Gonzalez D.J."/>
            <person name="Wisecaver J.H."/>
            <person name="Moore B.S."/>
        </authorList>
    </citation>
    <scope>NUCLEOTIDE SEQUENCE [LARGE SCALE GENOMIC DNA]</scope>
    <source>
        <strain evidence="2 3">12B1</strain>
    </source>
</reference>